<dbReference type="CDD" id="cd14256">
    <property type="entry name" value="Dockerin_I"/>
    <property type="match status" value="1"/>
</dbReference>
<keyword evidence="4" id="KW-1185">Reference proteome</keyword>
<dbReference type="RefSeq" id="WP_002851577.1">
    <property type="nucleotide sequence ID" value="NZ_ADKM02000111.1"/>
</dbReference>
<dbReference type="Proteomes" id="UP000004259">
    <property type="component" value="Unassembled WGS sequence"/>
</dbReference>
<keyword evidence="1" id="KW-0732">Signal</keyword>
<dbReference type="OrthoDB" id="9803752at2"/>
<feature type="signal peptide" evidence="1">
    <location>
        <begin position="1"/>
        <end position="26"/>
    </location>
</feature>
<feature type="chain" id="PRO_5003243642" evidence="1">
    <location>
        <begin position="27"/>
        <end position="569"/>
    </location>
</feature>
<evidence type="ECO:0000313" key="3">
    <source>
        <dbReference type="EMBL" id="EGC02111.1"/>
    </source>
</evidence>
<dbReference type="InterPro" id="IPR036439">
    <property type="entry name" value="Dockerin_dom_sf"/>
</dbReference>
<name>E9SF30_RUMAL</name>
<evidence type="ECO:0000256" key="1">
    <source>
        <dbReference type="SAM" id="SignalP"/>
    </source>
</evidence>
<dbReference type="InterPro" id="IPR016134">
    <property type="entry name" value="Dockerin_dom"/>
</dbReference>
<dbReference type="GO" id="GO:0004553">
    <property type="term" value="F:hydrolase activity, hydrolyzing O-glycosyl compounds"/>
    <property type="evidence" value="ECO:0007669"/>
    <property type="project" value="InterPro"/>
</dbReference>
<dbReference type="GO" id="GO:0000272">
    <property type="term" value="P:polysaccharide catabolic process"/>
    <property type="evidence" value="ECO:0007669"/>
    <property type="project" value="InterPro"/>
</dbReference>
<dbReference type="Gene3D" id="1.10.1330.10">
    <property type="entry name" value="Dockerin domain"/>
    <property type="match status" value="1"/>
</dbReference>
<protein>
    <submittedName>
        <fullName evidence="3">Dockerin type I repeat protein</fullName>
    </submittedName>
</protein>
<dbReference type="InterPro" id="IPR014867">
    <property type="entry name" value="Spore_coat_CotH_CotH2/3/7"/>
</dbReference>
<gene>
    <name evidence="3" type="ORF">CUS_4893</name>
</gene>
<dbReference type="EMBL" id="ADKM02000111">
    <property type="protein sequence ID" value="EGC02111.1"/>
    <property type="molecule type" value="Genomic_DNA"/>
</dbReference>
<evidence type="ECO:0000313" key="4">
    <source>
        <dbReference type="Proteomes" id="UP000004259"/>
    </source>
</evidence>
<dbReference type="PROSITE" id="PS51766">
    <property type="entry name" value="DOCKERIN"/>
    <property type="match status" value="1"/>
</dbReference>
<dbReference type="eggNOG" id="COG3209">
    <property type="taxonomic scope" value="Bacteria"/>
</dbReference>
<feature type="domain" description="Dockerin" evidence="2">
    <location>
        <begin position="28"/>
        <end position="104"/>
    </location>
</feature>
<accession>E9SF30</accession>
<proteinExistence type="predicted"/>
<organism evidence="3 4">
    <name type="scientific">Ruminococcus albus 8</name>
    <dbReference type="NCBI Taxonomy" id="246199"/>
    <lineage>
        <taxon>Bacteria</taxon>
        <taxon>Bacillati</taxon>
        <taxon>Bacillota</taxon>
        <taxon>Clostridia</taxon>
        <taxon>Eubacteriales</taxon>
        <taxon>Oscillospiraceae</taxon>
        <taxon>Ruminococcus</taxon>
    </lineage>
</organism>
<evidence type="ECO:0000259" key="2">
    <source>
        <dbReference type="PROSITE" id="PS51766"/>
    </source>
</evidence>
<dbReference type="InterPro" id="IPR002105">
    <property type="entry name" value="Dockerin_1_rpt"/>
</dbReference>
<comment type="caution">
    <text evidence="3">The sequence shown here is derived from an EMBL/GenBank/DDBJ whole genome shotgun (WGS) entry which is preliminary data.</text>
</comment>
<dbReference type="SUPFAM" id="SSF63446">
    <property type="entry name" value="Type I dockerin domain"/>
    <property type="match status" value="1"/>
</dbReference>
<dbReference type="Pfam" id="PF00404">
    <property type="entry name" value="Dockerin_1"/>
    <property type="match status" value="1"/>
</dbReference>
<reference evidence="3 4" key="1">
    <citation type="submission" date="2011-02" db="EMBL/GenBank/DDBJ databases">
        <authorList>
            <person name="Nelson K.E."/>
            <person name="Sutton G."/>
            <person name="Torralba M."/>
            <person name="Durkin S."/>
            <person name="Harkins D."/>
            <person name="Montgomery R."/>
            <person name="Ziemer C."/>
            <person name="Klaassens E."/>
            <person name="Ocuiv P."/>
            <person name="Morrison M."/>
        </authorList>
    </citation>
    <scope>NUCLEOTIDE SEQUENCE [LARGE SCALE GENOMIC DNA]</scope>
    <source>
        <strain evidence="3 4">8</strain>
    </source>
</reference>
<sequence length="569" mass="64313">MNRFVKSASAAALALIMAAGSFSVFAEDGRTNGDVSGDGSVNITDVSKAAAHVKSVKNLAGEDLAAADVSGDSKVNVTDVALIAAHVKGKKSLTSEKKVTMLPAKPEQVINEEPATFERLGVDRDAKKSFEADIAAKTELPVINITTNENKEKILSKEIYTSCVVDMFNCGEEFEMDELSAGIRVRGNSSAYYGDEKKIKRSTVPYRIKFDKKQNMLGLNDGAKCKSWVLLKSDWDLIRNDIALRFGRTLLGTNAYCSDAKFVHLYVNDKFQGIYVLCEQNQVNKNRVDITEPEEGYTGTDFGFYMELNNYASRLNDDGTRYDDDPYITMDYESATVTDLRGETRQFVPAEYSVKNDVYTEEQVEFISDYMNDVFRIIYEACEKGNYLTFDEYYNVVPSDFTNAEDTVKAVADVQSIVDMYLLYDIVHDYDCGEGSFYMCIDFAKDSKVPKLQFTSPWDFNWAYNDGTNRYWAGAFCEKSFARQNGDRSNPWFILLAKQDWFMDMAKAKWAEVQASEHTIWNCVDEEKAILEEYADDLNKTDEWATGSAATLLDWIEARLKWMDSVYNS</sequence>
<dbReference type="AlphaFoldDB" id="E9SF30"/>
<dbReference type="Pfam" id="PF08757">
    <property type="entry name" value="CotH"/>
    <property type="match status" value="1"/>
</dbReference>
<dbReference type="STRING" id="246199.CUS_4893"/>